<organism evidence="2 3">
    <name type="scientific">Leptosia nina</name>
    <dbReference type="NCBI Taxonomy" id="320188"/>
    <lineage>
        <taxon>Eukaryota</taxon>
        <taxon>Metazoa</taxon>
        <taxon>Ecdysozoa</taxon>
        <taxon>Arthropoda</taxon>
        <taxon>Hexapoda</taxon>
        <taxon>Insecta</taxon>
        <taxon>Pterygota</taxon>
        <taxon>Neoptera</taxon>
        <taxon>Endopterygota</taxon>
        <taxon>Lepidoptera</taxon>
        <taxon>Glossata</taxon>
        <taxon>Ditrysia</taxon>
        <taxon>Papilionoidea</taxon>
        <taxon>Pieridae</taxon>
        <taxon>Pierinae</taxon>
        <taxon>Leptosia</taxon>
    </lineage>
</organism>
<sequence length="100" mass="10860">MVKLDLAMVMGVAPALVSWWRGHGPWLQPLVTTSPCLEKPPKSWPTRRSPSLSDCLASSDEDSPRSIVCLVRPKAGTTSAHMTTEYAAGSAQVMFVIVTY</sequence>
<dbReference type="AlphaFoldDB" id="A0AAV1JTL4"/>
<proteinExistence type="predicted"/>
<comment type="caution">
    <text evidence="2">The sequence shown here is derived from an EMBL/GenBank/DDBJ whole genome shotgun (WGS) entry which is preliminary data.</text>
</comment>
<protein>
    <recommendedName>
        <fullName evidence="4">Secreted protein</fullName>
    </recommendedName>
</protein>
<reference evidence="2 3" key="1">
    <citation type="submission" date="2023-11" db="EMBL/GenBank/DDBJ databases">
        <authorList>
            <person name="Okamura Y."/>
        </authorList>
    </citation>
    <scope>NUCLEOTIDE SEQUENCE [LARGE SCALE GENOMIC DNA]</scope>
</reference>
<dbReference type="EMBL" id="CAVLEF010000156">
    <property type="protein sequence ID" value="CAK1552638.1"/>
    <property type="molecule type" value="Genomic_DNA"/>
</dbReference>
<evidence type="ECO:0000313" key="2">
    <source>
        <dbReference type="EMBL" id="CAK1552638.1"/>
    </source>
</evidence>
<name>A0AAV1JTL4_9NEOP</name>
<dbReference type="Proteomes" id="UP001497472">
    <property type="component" value="Unassembled WGS sequence"/>
</dbReference>
<accession>A0AAV1JTL4</accession>
<evidence type="ECO:0000313" key="3">
    <source>
        <dbReference type="Proteomes" id="UP001497472"/>
    </source>
</evidence>
<feature type="region of interest" description="Disordered" evidence="1">
    <location>
        <begin position="37"/>
        <end position="61"/>
    </location>
</feature>
<evidence type="ECO:0000256" key="1">
    <source>
        <dbReference type="SAM" id="MobiDB-lite"/>
    </source>
</evidence>
<evidence type="ECO:0008006" key="4">
    <source>
        <dbReference type="Google" id="ProtNLM"/>
    </source>
</evidence>
<keyword evidence="3" id="KW-1185">Reference proteome</keyword>
<gene>
    <name evidence="2" type="ORF">LNINA_LOCUS11670</name>
</gene>